<evidence type="ECO:0000256" key="5">
    <source>
        <dbReference type="ARBA" id="ARBA00022833"/>
    </source>
</evidence>
<feature type="region of interest" description="Disordered" evidence="8">
    <location>
        <begin position="82"/>
        <end position="155"/>
    </location>
</feature>
<feature type="transmembrane region" description="Helical" evidence="9">
    <location>
        <begin position="6"/>
        <end position="31"/>
    </location>
</feature>
<feature type="domain" description="RING-type" evidence="10">
    <location>
        <begin position="184"/>
        <end position="229"/>
    </location>
</feature>
<dbReference type="Pfam" id="PF13639">
    <property type="entry name" value="zf-RING_2"/>
    <property type="match status" value="2"/>
</dbReference>
<dbReference type="SMART" id="SM00184">
    <property type="entry name" value="RING"/>
    <property type="match status" value="2"/>
</dbReference>
<comment type="similarity">
    <text evidence="6">Belongs to the RING-type zinc finger family. ATL subfamily.</text>
</comment>
<dbReference type="SUPFAM" id="SSF57850">
    <property type="entry name" value="RING/U-box"/>
    <property type="match status" value="2"/>
</dbReference>
<gene>
    <name evidence="11" type="ORF">PVAP13_1KG050477</name>
</gene>
<evidence type="ECO:0000256" key="9">
    <source>
        <dbReference type="SAM" id="Phobius"/>
    </source>
</evidence>
<keyword evidence="9" id="KW-1133">Transmembrane helix</keyword>
<organism evidence="11 12">
    <name type="scientific">Panicum virgatum</name>
    <name type="common">Blackwell switchgrass</name>
    <dbReference type="NCBI Taxonomy" id="38727"/>
    <lineage>
        <taxon>Eukaryota</taxon>
        <taxon>Viridiplantae</taxon>
        <taxon>Streptophyta</taxon>
        <taxon>Embryophyta</taxon>
        <taxon>Tracheophyta</taxon>
        <taxon>Spermatophyta</taxon>
        <taxon>Magnoliopsida</taxon>
        <taxon>Liliopsida</taxon>
        <taxon>Poales</taxon>
        <taxon>Poaceae</taxon>
        <taxon>PACMAD clade</taxon>
        <taxon>Panicoideae</taxon>
        <taxon>Panicodae</taxon>
        <taxon>Paniceae</taxon>
        <taxon>Panicinae</taxon>
        <taxon>Panicum</taxon>
        <taxon>Panicum sect. Hiantes</taxon>
    </lineage>
</organism>
<name>A0A8T0XIY8_PANVG</name>
<evidence type="ECO:0000256" key="7">
    <source>
        <dbReference type="PROSITE-ProRule" id="PRU00175"/>
    </source>
</evidence>
<feature type="transmembrane region" description="Helical" evidence="9">
    <location>
        <begin position="43"/>
        <end position="60"/>
    </location>
</feature>
<dbReference type="Gene3D" id="3.30.40.10">
    <property type="entry name" value="Zinc/RING finger domain, C3HC4 (zinc finger)"/>
    <property type="match status" value="2"/>
</dbReference>
<keyword evidence="9" id="KW-0812">Transmembrane</keyword>
<reference evidence="11" key="1">
    <citation type="submission" date="2020-05" db="EMBL/GenBank/DDBJ databases">
        <title>WGS assembly of Panicum virgatum.</title>
        <authorList>
            <person name="Lovell J.T."/>
            <person name="Jenkins J."/>
            <person name="Shu S."/>
            <person name="Juenger T.E."/>
            <person name="Schmutz J."/>
        </authorList>
    </citation>
    <scope>NUCLEOTIDE SEQUENCE</scope>
    <source>
        <strain evidence="11">AP13</strain>
    </source>
</reference>
<protein>
    <recommendedName>
        <fullName evidence="2">RING-type E3 ubiquitin transferase</fullName>
        <ecNumber evidence="2">2.3.2.27</ecNumber>
    </recommendedName>
</protein>
<dbReference type="Proteomes" id="UP000823388">
    <property type="component" value="Chromosome 1K"/>
</dbReference>
<evidence type="ECO:0000256" key="4">
    <source>
        <dbReference type="ARBA" id="ARBA00022771"/>
    </source>
</evidence>
<proteinExistence type="inferred from homology"/>
<comment type="caution">
    <text evidence="11">The sequence shown here is derived from an EMBL/GenBank/DDBJ whole genome shotgun (WGS) entry which is preliminary data.</text>
</comment>
<keyword evidence="12" id="KW-1185">Reference proteome</keyword>
<keyword evidence="5" id="KW-0862">Zinc</keyword>
<evidence type="ECO:0000313" key="12">
    <source>
        <dbReference type="Proteomes" id="UP000823388"/>
    </source>
</evidence>
<dbReference type="InterPro" id="IPR013083">
    <property type="entry name" value="Znf_RING/FYVE/PHD"/>
</dbReference>
<keyword evidence="9" id="KW-0472">Membrane</keyword>
<dbReference type="EMBL" id="CM029037">
    <property type="protein sequence ID" value="KAG2657193.1"/>
    <property type="molecule type" value="Genomic_DNA"/>
</dbReference>
<evidence type="ECO:0000256" key="6">
    <source>
        <dbReference type="ARBA" id="ARBA00024209"/>
    </source>
</evidence>
<feature type="compositionally biased region" description="Basic and acidic residues" evidence="8">
    <location>
        <begin position="114"/>
        <end position="129"/>
    </location>
</feature>
<dbReference type="GO" id="GO:0061630">
    <property type="term" value="F:ubiquitin protein ligase activity"/>
    <property type="evidence" value="ECO:0007669"/>
    <property type="project" value="UniProtKB-EC"/>
</dbReference>
<feature type="domain" description="RING-type" evidence="10">
    <location>
        <begin position="339"/>
        <end position="384"/>
    </location>
</feature>
<sequence>MAEDCVTRVCALAIATAACVGLPGALVYAIVRTAAARRFGATAALSVFVVFWVTVSAAYYPRVCADVVRGSPLVRRLRGQQRALLPRSSAAEGRQGGRGGGRIRRRNGSPAPPAHERRAAPAPQAHDETTFESCARRAAPAPQPHDETTFEPCPQEDHHRVMTALPREPPAAARDDAGETSERCAVCLCDVEKQGETAMWLPACLHVFHRHCIDQWLHLHGQSTCPICRSHAYVAPPPAPAPPPAVRGGARAEDHHGVMTALPPSTCPICRSHAYVAPPPAPAPPPAVRGGARAVVDTPASYERQRSLNDHHGVMTALPPREPPAAARDAAAGEASERCAVCLGDVEEDGETATWLPACLHVFHRHCIDQQLHLHGQSTCPICRSDSFAAGANGAVSCLSMLVLYDCLALSAPSLHFVNIFFM</sequence>
<evidence type="ECO:0000313" key="11">
    <source>
        <dbReference type="EMBL" id="KAG2657193.1"/>
    </source>
</evidence>
<evidence type="ECO:0000256" key="1">
    <source>
        <dbReference type="ARBA" id="ARBA00000900"/>
    </source>
</evidence>
<dbReference type="InterPro" id="IPR001841">
    <property type="entry name" value="Znf_RING"/>
</dbReference>
<dbReference type="PROSITE" id="PS50089">
    <property type="entry name" value="ZF_RING_2"/>
    <property type="match status" value="2"/>
</dbReference>
<evidence type="ECO:0000259" key="10">
    <source>
        <dbReference type="PROSITE" id="PS50089"/>
    </source>
</evidence>
<dbReference type="InterPro" id="IPR053238">
    <property type="entry name" value="RING-H2_zinc_finger"/>
</dbReference>
<evidence type="ECO:0000256" key="8">
    <source>
        <dbReference type="SAM" id="MobiDB-lite"/>
    </source>
</evidence>
<dbReference type="PANTHER" id="PTHR14155:SF485">
    <property type="entry name" value="E3 UBIQUITIN-PROTEIN LIGASE ATL41"/>
    <property type="match status" value="1"/>
</dbReference>
<evidence type="ECO:0000256" key="3">
    <source>
        <dbReference type="ARBA" id="ARBA00022723"/>
    </source>
</evidence>
<accession>A0A8T0XIY8</accession>
<dbReference type="AlphaFoldDB" id="A0A8T0XIY8"/>
<comment type="catalytic activity">
    <reaction evidence="1">
        <text>S-ubiquitinyl-[E2 ubiquitin-conjugating enzyme]-L-cysteine + [acceptor protein]-L-lysine = [E2 ubiquitin-conjugating enzyme]-L-cysteine + N(6)-ubiquitinyl-[acceptor protein]-L-lysine.</text>
        <dbReference type="EC" id="2.3.2.27"/>
    </reaction>
</comment>
<evidence type="ECO:0000256" key="2">
    <source>
        <dbReference type="ARBA" id="ARBA00012483"/>
    </source>
</evidence>
<dbReference type="EC" id="2.3.2.27" evidence="2"/>
<dbReference type="PANTHER" id="PTHR14155">
    <property type="entry name" value="RING FINGER DOMAIN-CONTAINING"/>
    <property type="match status" value="1"/>
</dbReference>
<keyword evidence="3" id="KW-0479">Metal-binding</keyword>
<dbReference type="GO" id="GO:0008270">
    <property type="term" value="F:zinc ion binding"/>
    <property type="evidence" value="ECO:0007669"/>
    <property type="project" value="UniProtKB-KW"/>
</dbReference>
<keyword evidence="4 7" id="KW-0863">Zinc-finger</keyword>